<evidence type="ECO:0000313" key="7">
    <source>
        <dbReference type="EMBL" id="HBP28410.1"/>
    </source>
</evidence>
<comment type="caution">
    <text evidence="7">The sequence shown here is derived from an EMBL/GenBank/DDBJ whole genome shotgun (WGS) entry which is preliminary data.</text>
</comment>
<dbReference type="CDD" id="cd12173">
    <property type="entry name" value="PGDH_4"/>
    <property type="match status" value="1"/>
</dbReference>
<dbReference type="PANTHER" id="PTHR42789:SF1">
    <property type="entry name" value="D-ISOMER SPECIFIC 2-HYDROXYACID DEHYDROGENASE FAMILY PROTEIN (AFU_ORTHOLOGUE AFUA_6G10090)"/>
    <property type="match status" value="1"/>
</dbReference>
<dbReference type="GO" id="GO:0051287">
    <property type="term" value="F:NAD binding"/>
    <property type="evidence" value="ECO:0007669"/>
    <property type="project" value="InterPro"/>
</dbReference>
<comment type="similarity">
    <text evidence="1 4">Belongs to the D-isomer specific 2-hydroxyacid dehydrogenase family.</text>
</comment>
<dbReference type="GO" id="GO:0016616">
    <property type="term" value="F:oxidoreductase activity, acting on the CH-OH group of donors, NAD or NADP as acceptor"/>
    <property type="evidence" value="ECO:0007669"/>
    <property type="project" value="InterPro"/>
</dbReference>
<sequence>MTNTIVISEFMDEPAVDRLRQIAQVDYRPALVDNQEALFEGLANANALIVRNRTQVNAQLLTHAPNLRVVGRLGVGLDNIDMDLCADKGITVYPAVGANAQAVAEYVIATTFLLLRGAYLASAQVTAGQWPRPQLSNGLEVAGRRLGLVGFGGIGRLTARLASALGMKIAAYDPMLSSDSPIWAETCAMQMSLDELLQHSDVVSLHTPLTKETRHLINADRIARMKAQAILINTSRGGIVDEQALVAALQAGKLRGAALDVFEDEPVKAENSLPDMPNLILTPHIAGLTQEANERVSGVIAEKVMVFLVSRSR</sequence>
<evidence type="ECO:0000256" key="3">
    <source>
        <dbReference type="ARBA" id="ARBA00023027"/>
    </source>
</evidence>
<dbReference type="SUPFAM" id="SSF51735">
    <property type="entry name" value="NAD(P)-binding Rossmann-fold domains"/>
    <property type="match status" value="1"/>
</dbReference>
<dbReference type="FunFam" id="3.40.50.720:FF:000203">
    <property type="entry name" value="D-3-phosphoglycerate dehydrogenase (SerA)"/>
    <property type="match status" value="1"/>
</dbReference>
<reference evidence="7 8" key="1">
    <citation type="journal article" date="2018" name="Nat. Biotechnol.">
        <title>A standardized bacterial taxonomy based on genome phylogeny substantially revises the tree of life.</title>
        <authorList>
            <person name="Parks D.H."/>
            <person name="Chuvochina M."/>
            <person name="Waite D.W."/>
            <person name="Rinke C."/>
            <person name="Skarshewski A."/>
            <person name="Chaumeil P.A."/>
            <person name="Hugenholtz P."/>
        </authorList>
    </citation>
    <scope>NUCLEOTIDE SEQUENCE [LARGE SCALE GENOMIC DNA]</scope>
    <source>
        <strain evidence="7">UBA10707</strain>
    </source>
</reference>
<dbReference type="InterPro" id="IPR029753">
    <property type="entry name" value="D-isomer_DH_CS"/>
</dbReference>
<evidence type="ECO:0000256" key="4">
    <source>
        <dbReference type="RuleBase" id="RU003719"/>
    </source>
</evidence>
<dbReference type="Pfam" id="PF00389">
    <property type="entry name" value="2-Hacid_dh"/>
    <property type="match status" value="1"/>
</dbReference>
<feature type="domain" description="D-isomer specific 2-hydroxyacid dehydrogenase NAD-binding" evidence="6">
    <location>
        <begin position="110"/>
        <end position="286"/>
    </location>
</feature>
<dbReference type="Gene3D" id="3.40.50.720">
    <property type="entry name" value="NAD(P)-binding Rossmann-like Domain"/>
    <property type="match status" value="2"/>
</dbReference>
<evidence type="ECO:0000259" key="6">
    <source>
        <dbReference type="Pfam" id="PF02826"/>
    </source>
</evidence>
<accession>A0A356LBL6</accession>
<keyword evidence="2 4" id="KW-0560">Oxidoreductase</keyword>
<dbReference type="InterPro" id="IPR006140">
    <property type="entry name" value="D-isomer_DH_NAD-bd"/>
</dbReference>
<dbReference type="EMBL" id="DOEK01000004">
    <property type="protein sequence ID" value="HBP28410.1"/>
    <property type="molecule type" value="Genomic_DNA"/>
</dbReference>
<dbReference type="InterPro" id="IPR006139">
    <property type="entry name" value="D-isomer_2_OHA_DH_cat_dom"/>
</dbReference>
<evidence type="ECO:0000256" key="1">
    <source>
        <dbReference type="ARBA" id="ARBA00005854"/>
    </source>
</evidence>
<dbReference type="AlphaFoldDB" id="A0A356LBL6"/>
<keyword evidence="3" id="KW-0520">NAD</keyword>
<proteinExistence type="inferred from homology"/>
<dbReference type="PANTHER" id="PTHR42789">
    <property type="entry name" value="D-ISOMER SPECIFIC 2-HYDROXYACID DEHYDROGENASE FAMILY PROTEIN (AFU_ORTHOLOGUE AFUA_6G10090)"/>
    <property type="match status" value="1"/>
</dbReference>
<dbReference type="InterPro" id="IPR050857">
    <property type="entry name" value="D-2-hydroxyacid_DH"/>
</dbReference>
<evidence type="ECO:0000259" key="5">
    <source>
        <dbReference type="Pfam" id="PF00389"/>
    </source>
</evidence>
<dbReference type="PROSITE" id="PS00670">
    <property type="entry name" value="D_2_HYDROXYACID_DH_2"/>
    <property type="match status" value="1"/>
</dbReference>
<gene>
    <name evidence="7" type="ORF">DD666_03210</name>
</gene>
<dbReference type="SUPFAM" id="SSF52283">
    <property type="entry name" value="Formate/glycerate dehydrogenase catalytic domain-like"/>
    <property type="match status" value="1"/>
</dbReference>
<organism evidence="7 8">
    <name type="scientific">Advenella kashmirensis</name>
    <dbReference type="NCBI Taxonomy" id="310575"/>
    <lineage>
        <taxon>Bacteria</taxon>
        <taxon>Pseudomonadati</taxon>
        <taxon>Pseudomonadota</taxon>
        <taxon>Betaproteobacteria</taxon>
        <taxon>Burkholderiales</taxon>
        <taxon>Alcaligenaceae</taxon>
    </lineage>
</organism>
<name>A0A356LBL6_9BURK</name>
<dbReference type="Pfam" id="PF02826">
    <property type="entry name" value="2-Hacid_dh_C"/>
    <property type="match status" value="1"/>
</dbReference>
<dbReference type="Proteomes" id="UP000264036">
    <property type="component" value="Unassembled WGS sequence"/>
</dbReference>
<dbReference type="InterPro" id="IPR036291">
    <property type="entry name" value="NAD(P)-bd_dom_sf"/>
</dbReference>
<feature type="domain" description="D-isomer specific 2-hydroxyacid dehydrogenase catalytic" evidence="5">
    <location>
        <begin position="6"/>
        <end position="310"/>
    </location>
</feature>
<evidence type="ECO:0000313" key="8">
    <source>
        <dbReference type="Proteomes" id="UP000264036"/>
    </source>
</evidence>
<evidence type="ECO:0000256" key="2">
    <source>
        <dbReference type="ARBA" id="ARBA00023002"/>
    </source>
</evidence>
<protein>
    <submittedName>
        <fullName evidence="7">3-phosphoglycerate dehydrogenase</fullName>
    </submittedName>
</protein>